<dbReference type="Proteomes" id="UP000241769">
    <property type="component" value="Unassembled WGS sequence"/>
</dbReference>
<reference evidence="1 2" key="1">
    <citation type="journal article" date="2018" name="Genome Biol. Evol.">
        <title>Multiple Roots of Fruiting Body Formation in Amoebozoa.</title>
        <authorList>
            <person name="Hillmann F."/>
            <person name="Forbes G."/>
            <person name="Novohradska S."/>
            <person name="Ferling I."/>
            <person name="Riege K."/>
            <person name="Groth M."/>
            <person name="Westermann M."/>
            <person name="Marz M."/>
            <person name="Spaller T."/>
            <person name="Winckler T."/>
            <person name="Schaap P."/>
            <person name="Glockner G."/>
        </authorList>
    </citation>
    <scope>NUCLEOTIDE SEQUENCE [LARGE SCALE GENOMIC DNA]</scope>
    <source>
        <strain evidence="1 2">Jena</strain>
    </source>
</reference>
<accession>A0A2P6NMU2</accession>
<evidence type="ECO:0000313" key="1">
    <source>
        <dbReference type="EMBL" id="PRP85271.1"/>
    </source>
</evidence>
<gene>
    <name evidence="1" type="ORF">PROFUN_07041</name>
</gene>
<protein>
    <submittedName>
        <fullName evidence="1">Uncharacterized protein</fullName>
    </submittedName>
</protein>
<proteinExistence type="predicted"/>
<dbReference type="EMBL" id="MDYQ01000048">
    <property type="protein sequence ID" value="PRP85271.1"/>
    <property type="molecule type" value="Genomic_DNA"/>
</dbReference>
<keyword evidence="2" id="KW-1185">Reference proteome</keyword>
<sequence>MSFGGTPSKRAKNPHLHHVSRVSVDLPLKQGRNEELDMELDPILEEIRIFFLEDDKDRREPYDPDENTLQPAEINFNALYSGVTIAKDRNILMFKYTSIREAIGRRSIPILNYLLYEITNSRLEVKQIVRWCIEIGNIELLIAALDFLVEGDYDPIECIRLAIEHAREDMINLVTSQWVPVDVVSNWILVGDILYLSMILSRDDVVFDSDAISSVLIEVYKEGRVDVVEMIFQEHRYDILQAQHLFQWAVTSECVEMMLLLLHHPNMIAKNFAHSLKDLTFYITPEMVDVLCQNEGFRCILCGLPFLTLLVLQYGRMNHRLDLVKKIVANMGTPIPLSLTQKTTRSITEVDFVLARCSRESEEWAVQNGFLTLSQTLHLQRPEGESFRFFFDLPIELQRVIMDLIVGQSSCGCEFSTVSLPFFKLLESDILWEKKTRERFVNFDTLNLATCSAWDVHAMRWSQRSQIGFEGVRRPCFWRILYYTFCHLSCEHSNLDSDNPVAGSFFLEPEISLRGEDYDKARRFVTRLHEHVLCYFPWLSCLRAYTNQIGGHLDRVIIEMFVGEWGKMSLMVEGRETVFHVDMTEEMTKEWTFLHINTSRRYPTEWTGLWQEMKQQFDYTRHLIYEKIQKLSHRLATLTHEKDNFRVNVRLNAYLDTLFGGKRNNPSSKKGAPAYQRALRQLLFESHPAWLNYTEKSTLNVDENDREEKIHLYTFLWKGMTQEGYGLHLPVRGTESRLPIVSLAAMAVEDRGYLPKTRDIVKYDIQKVPVNQLPLALQNLAVEVSDDLARWLGMQVLMEKGRMTGVYPDGLNRVELAKKIALKEERVREILSLK</sequence>
<evidence type="ECO:0000313" key="2">
    <source>
        <dbReference type="Proteomes" id="UP000241769"/>
    </source>
</evidence>
<dbReference type="InParanoid" id="A0A2P6NMU2"/>
<organism evidence="1 2">
    <name type="scientific">Planoprotostelium fungivorum</name>
    <dbReference type="NCBI Taxonomy" id="1890364"/>
    <lineage>
        <taxon>Eukaryota</taxon>
        <taxon>Amoebozoa</taxon>
        <taxon>Evosea</taxon>
        <taxon>Variosea</taxon>
        <taxon>Cavosteliida</taxon>
        <taxon>Cavosteliaceae</taxon>
        <taxon>Planoprotostelium</taxon>
    </lineage>
</organism>
<name>A0A2P6NMU2_9EUKA</name>
<dbReference type="AlphaFoldDB" id="A0A2P6NMU2"/>
<comment type="caution">
    <text evidence="1">The sequence shown here is derived from an EMBL/GenBank/DDBJ whole genome shotgun (WGS) entry which is preliminary data.</text>
</comment>